<name>A0A327W4S5_9BACT</name>
<reference evidence="8 9" key="1">
    <citation type="submission" date="2018-06" db="EMBL/GenBank/DDBJ databases">
        <title>Genomic Encyclopedia of Archaeal and Bacterial Type Strains, Phase II (KMG-II): from individual species to whole genera.</title>
        <authorList>
            <person name="Goeker M."/>
        </authorList>
    </citation>
    <scope>NUCLEOTIDE SEQUENCE [LARGE SCALE GENOMIC DNA]</scope>
    <source>
        <strain evidence="8 9">DSM 29821</strain>
    </source>
</reference>
<dbReference type="GO" id="GO:0005886">
    <property type="term" value="C:plasma membrane"/>
    <property type="evidence" value="ECO:0007669"/>
    <property type="project" value="UniProtKB-SubCell"/>
</dbReference>
<evidence type="ECO:0000256" key="3">
    <source>
        <dbReference type="ARBA" id="ARBA00022475"/>
    </source>
</evidence>
<dbReference type="PANTHER" id="PTHR33452:SF1">
    <property type="entry name" value="INNER MEMBRANE PROTEIN YPHA-RELATED"/>
    <property type="match status" value="1"/>
</dbReference>
<feature type="transmembrane region" description="Helical" evidence="7">
    <location>
        <begin position="84"/>
        <end position="101"/>
    </location>
</feature>
<dbReference type="InterPro" id="IPR051907">
    <property type="entry name" value="DoxX-like_oxidoreductase"/>
</dbReference>
<dbReference type="Proteomes" id="UP000249819">
    <property type="component" value="Unassembled WGS sequence"/>
</dbReference>
<feature type="transmembrane region" description="Helical" evidence="7">
    <location>
        <begin position="59"/>
        <end position="77"/>
    </location>
</feature>
<evidence type="ECO:0000313" key="8">
    <source>
        <dbReference type="EMBL" id="RAJ79968.1"/>
    </source>
</evidence>
<evidence type="ECO:0000313" key="9">
    <source>
        <dbReference type="Proteomes" id="UP000249819"/>
    </source>
</evidence>
<keyword evidence="6 7" id="KW-0472">Membrane</keyword>
<dbReference type="Pfam" id="PF07681">
    <property type="entry name" value="DoxX"/>
    <property type="match status" value="1"/>
</dbReference>
<keyword evidence="3" id="KW-1003">Cell membrane</keyword>
<protein>
    <submittedName>
        <fullName evidence="8">DoxX-like protein</fullName>
    </submittedName>
</protein>
<feature type="transmembrane region" description="Helical" evidence="7">
    <location>
        <begin position="107"/>
        <end position="128"/>
    </location>
</feature>
<evidence type="ECO:0000256" key="6">
    <source>
        <dbReference type="ARBA" id="ARBA00023136"/>
    </source>
</evidence>
<dbReference type="OrthoDB" id="680764at2"/>
<dbReference type="AlphaFoldDB" id="A0A327W4S5"/>
<organism evidence="8 9">
    <name type="scientific">Chitinophaga dinghuensis</name>
    <dbReference type="NCBI Taxonomy" id="1539050"/>
    <lineage>
        <taxon>Bacteria</taxon>
        <taxon>Pseudomonadati</taxon>
        <taxon>Bacteroidota</taxon>
        <taxon>Chitinophagia</taxon>
        <taxon>Chitinophagales</taxon>
        <taxon>Chitinophagaceae</taxon>
        <taxon>Chitinophaga</taxon>
    </lineage>
</organism>
<keyword evidence="5 7" id="KW-1133">Transmembrane helix</keyword>
<comment type="caution">
    <text evidence="8">The sequence shown here is derived from an EMBL/GenBank/DDBJ whole genome shotgun (WGS) entry which is preliminary data.</text>
</comment>
<sequence>MNTLQRIEKWGDAHHPKWLSVVRMALGCFLMYVGVLFVMNRDALDAIINENPTLTAVSFGIAHYIVFAHFVGGLFITMGLYTRLAALLNLPVLLGALLFVHSRTGLFQVYPVLGLSLLVLLLLALFLVEGSGPISVDDYMRRHPEKKHSRHYTAGVKDKEA</sequence>
<dbReference type="RefSeq" id="WP_111593001.1">
    <property type="nucleotide sequence ID" value="NZ_QLMA01000005.1"/>
</dbReference>
<evidence type="ECO:0000256" key="4">
    <source>
        <dbReference type="ARBA" id="ARBA00022692"/>
    </source>
</evidence>
<keyword evidence="9" id="KW-1185">Reference proteome</keyword>
<evidence type="ECO:0000256" key="7">
    <source>
        <dbReference type="SAM" id="Phobius"/>
    </source>
</evidence>
<dbReference type="InterPro" id="IPR032808">
    <property type="entry name" value="DoxX"/>
</dbReference>
<gene>
    <name evidence="8" type="ORF">CLV59_10574</name>
</gene>
<dbReference type="EMBL" id="QLMA01000005">
    <property type="protein sequence ID" value="RAJ79968.1"/>
    <property type="molecule type" value="Genomic_DNA"/>
</dbReference>
<comment type="subcellular location">
    <subcellularLocation>
        <location evidence="1">Cell membrane</location>
        <topology evidence="1">Multi-pass membrane protein</topology>
    </subcellularLocation>
</comment>
<evidence type="ECO:0000256" key="2">
    <source>
        <dbReference type="ARBA" id="ARBA00006679"/>
    </source>
</evidence>
<evidence type="ECO:0000256" key="5">
    <source>
        <dbReference type="ARBA" id="ARBA00022989"/>
    </source>
</evidence>
<evidence type="ECO:0000256" key="1">
    <source>
        <dbReference type="ARBA" id="ARBA00004651"/>
    </source>
</evidence>
<proteinExistence type="inferred from homology"/>
<keyword evidence="4 7" id="KW-0812">Transmembrane</keyword>
<accession>A0A327W4S5</accession>
<dbReference type="PANTHER" id="PTHR33452">
    <property type="entry name" value="OXIDOREDUCTASE CATD-RELATED"/>
    <property type="match status" value="1"/>
</dbReference>
<comment type="similarity">
    <text evidence="2">Belongs to the DoxX family.</text>
</comment>
<feature type="transmembrane region" description="Helical" evidence="7">
    <location>
        <begin position="21"/>
        <end position="39"/>
    </location>
</feature>